<dbReference type="OrthoDB" id="538223at2759"/>
<dbReference type="RefSeq" id="XP_003882085.1">
    <property type="nucleotide sequence ID" value="XM_003882036.1"/>
</dbReference>
<keyword evidence="1" id="KW-0853">WD repeat</keyword>
<dbReference type="PANTHER" id="PTHR14604:SF3">
    <property type="entry name" value="SPERM-ASSOCIATED ANTIGEN 16 PROTEIN"/>
    <property type="match status" value="1"/>
</dbReference>
<dbReference type="SMART" id="SM00320">
    <property type="entry name" value="WD40"/>
    <property type="match status" value="3"/>
</dbReference>
<evidence type="ECO:0000313" key="5">
    <source>
        <dbReference type="Proteomes" id="UP000007494"/>
    </source>
</evidence>
<dbReference type="Gene3D" id="2.130.10.10">
    <property type="entry name" value="YVTN repeat-like/Quinoprotein amine dehydrogenase"/>
    <property type="match status" value="1"/>
</dbReference>
<evidence type="ECO:0000256" key="1">
    <source>
        <dbReference type="PROSITE-ProRule" id="PRU00221"/>
    </source>
</evidence>
<proteinExistence type="predicted"/>
<dbReference type="Proteomes" id="UP000007494">
    <property type="component" value="Chromosome VI"/>
</dbReference>
<feature type="compositionally biased region" description="Basic and acidic residues" evidence="3">
    <location>
        <begin position="353"/>
        <end position="367"/>
    </location>
</feature>
<dbReference type="GeneID" id="13444840"/>
<feature type="repeat" description="WD" evidence="1">
    <location>
        <begin position="431"/>
        <end position="472"/>
    </location>
</feature>
<dbReference type="InterPro" id="IPR036322">
    <property type="entry name" value="WD40_repeat_dom_sf"/>
</dbReference>
<dbReference type="InParanoid" id="F0VEA9"/>
<dbReference type="PANTHER" id="PTHR14604">
    <property type="entry name" value="WD40 REPEAT PF20"/>
    <property type="match status" value="1"/>
</dbReference>
<evidence type="ECO:0000256" key="3">
    <source>
        <dbReference type="SAM" id="MobiDB-lite"/>
    </source>
</evidence>
<dbReference type="PROSITE" id="PS50294">
    <property type="entry name" value="WD_REPEATS_REGION"/>
    <property type="match status" value="2"/>
</dbReference>
<dbReference type="InterPro" id="IPR015943">
    <property type="entry name" value="WD40/YVTN_repeat-like_dom_sf"/>
</dbReference>
<name>F0VEA9_NEOCL</name>
<dbReference type="VEuPathDB" id="ToxoDB:NCLIV_018430"/>
<feature type="repeat" description="WD" evidence="1">
    <location>
        <begin position="389"/>
        <end position="430"/>
    </location>
</feature>
<dbReference type="InterPro" id="IPR050995">
    <property type="entry name" value="WD-F-box_domain-protein"/>
</dbReference>
<feature type="region of interest" description="Disordered" evidence="3">
    <location>
        <begin position="1"/>
        <end position="48"/>
    </location>
</feature>
<evidence type="ECO:0000256" key="2">
    <source>
        <dbReference type="SAM" id="Coils"/>
    </source>
</evidence>
<protein>
    <submittedName>
        <fullName evidence="4">WD-repeat protein, related</fullName>
    </submittedName>
</protein>
<feature type="compositionally biased region" description="Basic and acidic residues" evidence="3">
    <location>
        <begin position="327"/>
        <end position="338"/>
    </location>
</feature>
<feature type="region of interest" description="Disordered" evidence="3">
    <location>
        <begin position="264"/>
        <end position="379"/>
    </location>
</feature>
<dbReference type="InterPro" id="IPR001680">
    <property type="entry name" value="WD40_rpt"/>
</dbReference>
<feature type="compositionally biased region" description="Basic and acidic residues" evidence="3">
    <location>
        <begin position="91"/>
        <end position="108"/>
    </location>
</feature>
<organism evidence="4 5">
    <name type="scientific">Neospora caninum (strain Liverpool)</name>
    <dbReference type="NCBI Taxonomy" id="572307"/>
    <lineage>
        <taxon>Eukaryota</taxon>
        <taxon>Sar</taxon>
        <taxon>Alveolata</taxon>
        <taxon>Apicomplexa</taxon>
        <taxon>Conoidasida</taxon>
        <taxon>Coccidia</taxon>
        <taxon>Eucoccidiorida</taxon>
        <taxon>Eimeriorina</taxon>
        <taxon>Sarcocystidae</taxon>
        <taxon>Neospora</taxon>
    </lineage>
</organism>
<reference evidence="5" key="1">
    <citation type="journal article" date="2012" name="PLoS Pathog.">
        <title>Comparative genomics of the apicomplexan parasites Toxoplasma gondii and Neospora caninum: Coccidia differing in host range and transmission strategy.</title>
        <authorList>
            <person name="Reid A.J."/>
            <person name="Vermont S.J."/>
            <person name="Cotton J.A."/>
            <person name="Harris D."/>
            <person name="Hill-Cawthorne G.A."/>
            <person name="Konen-Waisman S."/>
            <person name="Latham S.M."/>
            <person name="Mourier T."/>
            <person name="Norton R."/>
            <person name="Quail M.A."/>
            <person name="Sanders M."/>
            <person name="Shanmugam D."/>
            <person name="Sohal A."/>
            <person name="Wasmuth J.D."/>
            <person name="Brunk B."/>
            <person name="Grigg M.E."/>
            <person name="Howard J.C."/>
            <person name="Parkinson J."/>
            <person name="Roos D.S."/>
            <person name="Trees A.J."/>
            <person name="Berriman M."/>
            <person name="Pain A."/>
            <person name="Wastling J.M."/>
        </authorList>
    </citation>
    <scope>NUCLEOTIDE SEQUENCE [LARGE SCALE GENOMIC DNA]</scope>
    <source>
        <strain evidence="5">Liverpool</strain>
    </source>
</reference>
<sequence length="530" mass="59544">MEDEALQSHGTALSDPLLSPTQTSQRPLAEDKVPSANLSQEGPEETEYIFEPVVISDEDETLDEHLELTELEAELQAALSEANPLRATSDVAEKRKESSRGPMERTSEDVNELDDYEQLMKDARKFKRERDDNDEDISITSARVTEKHEAIEDFIRSFLVSSQMHKTLSCFQTECHALLPSFFLARAVSYGREYFDQFKKERDFHRMHHRRLKQEKEKCTQEIKKLKKKLEDMRPQIESLEGKYKTSIREKMLVTLDRDRLAAQIESVAQPPRDSPRAGSPRRLRSSNSRGTGRLKTSDGESEVGSPPGKGSDQVSVPSESGKPKQTKLDSEWPERRRVNPYLTLDKGVGETGKGEHSRPTQREPKGDSGAFLSSAERPRDRLKCSREFDAHNAAVVSLAFHPQVELLASTSDDGTWKLWQMPGTHLVMSGEGHTDWVSSASFHPYASVLVTASGDGTVKLWSIAEEMCVHTLTDHAKPVWDCCFHDAGDFFATCSADHSIKCFDANRCEEKGETERMKSIWGEGAALGG</sequence>
<keyword evidence="5" id="KW-1185">Reference proteome</keyword>
<dbReference type="eggNOG" id="KOG0295">
    <property type="taxonomic scope" value="Eukaryota"/>
</dbReference>
<evidence type="ECO:0000313" key="4">
    <source>
        <dbReference type="EMBL" id="CBZ52053.1"/>
    </source>
</evidence>
<dbReference type="AlphaFoldDB" id="F0VEA9"/>
<feature type="coiled-coil region" evidence="2">
    <location>
        <begin position="209"/>
        <end position="243"/>
    </location>
</feature>
<dbReference type="PROSITE" id="PS50082">
    <property type="entry name" value="WD_REPEATS_2"/>
    <property type="match status" value="2"/>
</dbReference>
<accession>F0VEA9</accession>
<dbReference type="EMBL" id="FR823387">
    <property type="protein sequence ID" value="CBZ52053.1"/>
    <property type="molecule type" value="Genomic_DNA"/>
</dbReference>
<feature type="region of interest" description="Disordered" evidence="3">
    <location>
        <begin position="75"/>
        <end position="110"/>
    </location>
</feature>
<dbReference type="SUPFAM" id="SSF50978">
    <property type="entry name" value="WD40 repeat-like"/>
    <property type="match status" value="1"/>
</dbReference>
<gene>
    <name evidence="4" type="ORF">NCLIV_018430</name>
</gene>
<keyword evidence="2" id="KW-0175">Coiled coil</keyword>
<dbReference type="Pfam" id="PF00400">
    <property type="entry name" value="WD40"/>
    <property type="match status" value="3"/>
</dbReference>